<keyword evidence="2" id="KW-1185">Reference proteome</keyword>
<dbReference type="EMBL" id="CM001487">
    <property type="protein sequence ID" value="EIM56725.1"/>
    <property type="molecule type" value="Genomic_DNA"/>
</dbReference>
<proteinExistence type="predicted"/>
<accession>I5ASF2</accession>
<dbReference type="InterPro" id="IPR021477">
    <property type="entry name" value="TVIIS_effector_SACOL2603_fam"/>
</dbReference>
<dbReference type="AlphaFoldDB" id="I5ASF2"/>
<dbReference type="Proteomes" id="UP000005753">
    <property type="component" value="Chromosome"/>
</dbReference>
<gene>
    <name evidence="1" type="ORF">EubceDRAFT1_0896</name>
</gene>
<name>I5ASF2_EUBC6</name>
<reference evidence="1 2" key="2">
    <citation type="submission" date="2012-02" db="EMBL/GenBank/DDBJ databases">
        <title>Improved High-Quality Draft sequence of Eubacterium cellulosolvens 6.</title>
        <authorList>
            <consortium name="US DOE Joint Genome Institute"/>
            <person name="Lucas S."/>
            <person name="Han J."/>
            <person name="Lapidus A."/>
            <person name="Cheng J.-F."/>
            <person name="Goodwin L."/>
            <person name="Pitluck S."/>
            <person name="Peters L."/>
            <person name="Mikhailova N."/>
            <person name="Gu W."/>
            <person name="Detter J.C."/>
            <person name="Han C."/>
            <person name="Tapia R."/>
            <person name="Land M."/>
            <person name="Hauser L."/>
            <person name="Kyrpides N."/>
            <person name="Ivanova N."/>
            <person name="Pagani I."/>
            <person name="Johnson E."/>
            <person name="Mukhopadhyay B."/>
            <person name="Anderson I."/>
            <person name="Woyke T."/>
        </authorList>
    </citation>
    <scope>NUCLEOTIDE SEQUENCE [LARGE SCALE GENOMIC DNA]</scope>
    <source>
        <strain evidence="1 2">6</strain>
    </source>
</reference>
<organism evidence="1 2">
    <name type="scientific">Eubacterium cellulosolvens (strain ATCC 43171 / JCM 9499 / 6)</name>
    <name type="common">Cillobacterium cellulosolvens</name>
    <dbReference type="NCBI Taxonomy" id="633697"/>
    <lineage>
        <taxon>Bacteria</taxon>
        <taxon>Bacillati</taxon>
        <taxon>Bacillota</taxon>
        <taxon>Clostridia</taxon>
        <taxon>Eubacteriales</taxon>
        <taxon>Eubacteriaceae</taxon>
        <taxon>Eubacterium</taxon>
    </lineage>
</organism>
<reference evidence="1 2" key="1">
    <citation type="submission" date="2010-08" db="EMBL/GenBank/DDBJ databases">
        <authorList>
            <consortium name="US DOE Joint Genome Institute (JGI-PGF)"/>
            <person name="Lucas S."/>
            <person name="Copeland A."/>
            <person name="Lapidus A."/>
            <person name="Cheng J.-F."/>
            <person name="Bruce D."/>
            <person name="Goodwin L."/>
            <person name="Pitluck S."/>
            <person name="Land M.L."/>
            <person name="Hauser L."/>
            <person name="Chang Y.-J."/>
            <person name="Anderson I.J."/>
            <person name="Johnson E."/>
            <person name="Mulhopadhyay B."/>
            <person name="Kyrpides N."/>
            <person name="Woyke T.J."/>
        </authorList>
    </citation>
    <scope>NUCLEOTIDE SEQUENCE [LARGE SCALE GENOMIC DNA]</scope>
    <source>
        <strain evidence="1 2">6</strain>
    </source>
</reference>
<dbReference type="eggNOG" id="ENOG5033C6A">
    <property type="taxonomic scope" value="Bacteria"/>
</dbReference>
<dbReference type="STRING" id="633697.EubceDRAFT1_0896"/>
<evidence type="ECO:0000313" key="1">
    <source>
        <dbReference type="EMBL" id="EIM56725.1"/>
    </source>
</evidence>
<dbReference type="NCBIfam" id="TIGR04197">
    <property type="entry name" value="T7SS_SACOL2603"/>
    <property type="match status" value="1"/>
</dbReference>
<sequence>MLEGLRYGADLITSGLESVGEDARDIVKSFLGLGDIDITKDDESNLTAVKNAQTIYSRSQDRYREFGELMKTEAGHIETLGNEFEKLDQDISDMVKKYFG</sequence>
<evidence type="ECO:0000313" key="2">
    <source>
        <dbReference type="Proteomes" id="UP000005753"/>
    </source>
</evidence>
<dbReference type="HOGENOM" id="CLU_2301621_0_0_9"/>
<protein>
    <submittedName>
        <fullName evidence="1">Uncharacterized protein</fullName>
    </submittedName>
</protein>